<evidence type="ECO:0000256" key="10">
    <source>
        <dbReference type="ARBA" id="ARBA00029409"/>
    </source>
</evidence>
<name>B3QTI3_CHLT3</name>
<dbReference type="KEGG" id="cts:Ctha_0258"/>
<dbReference type="Pfam" id="PF01288">
    <property type="entry name" value="HPPK"/>
    <property type="match status" value="1"/>
</dbReference>
<dbReference type="Proteomes" id="UP000001208">
    <property type="component" value="Chromosome"/>
</dbReference>
<evidence type="ECO:0000256" key="9">
    <source>
        <dbReference type="ARBA" id="ARBA00022909"/>
    </source>
</evidence>
<dbReference type="SUPFAM" id="SSF55083">
    <property type="entry name" value="6-hydroxymethyl-7,8-dihydropterin pyrophosphokinase, HPPK"/>
    <property type="match status" value="1"/>
</dbReference>
<dbReference type="GO" id="GO:0046656">
    <property type="term" value="P:folic acid biosynthetic process"/>
    <property type="evidence" value="ECO:0007669"/>
    <property type="project" value="UniProtKB-KW"/>
</dbReference>
<gene>
    <name evidence="14" type="ordered locus">Ctha_0258</name>
</gene>
<dbReference type="GO" id="GO:0016301">
    <property type="term" value="F:kinase activity"/>
    <property type="evidence" value="ECO:0007669"/>
    <property type="project" value="UniProtKB-KW"/>
</dbReference>
<dbReference type="PROSITE" id="PS00794">
    <property type="entry name" value="HPPK"/>
    <property type="match status" value="1"/>
</dbReference>
<accession>B3QTI3</accession>
<dbReference type="AlphaFoldDB" id="B3QTI3"/>
<dbReference type="UniPathway" id="UPA00077">
    <property type="reaction ID" value="UER00155"/>
</dbReference>
<evidence type="ECO:0000256" key="5">
    <source>
        <dbReference type="ARBA" id="ARBA00022679"/>
    </source>
</evidence>
<keyword evidence="9" id="KW-0289">Folate biosynthesis</keyword>
<evidence type="ECO:0000256" key="3">
    <source>
        <dbReference type="ARBA" id="ARBA00013253"/>
    </source>
</evidence>
<evidence type="ECO:0000256" key="8">
    <source>
        <dbReference type="ARBA" id="ARBA00022840"/>
    </source>
</evidence>
<evidence type="ECO:0000256" key="2">
    <source>
        <dbReference type="ARBA" id="ARBA00005810"/>
    </source>
</evidence>
<keyword evidence="6" id="KW-0547">Nucleotide-binding</keyword>
<dbReference type="OrthoDB" id="9808041at2"/>
<dbReference type="GO" id="GO:0005524">
    <property type="term" value="F:ATP binding"/>
    <property type="evidence" value="ECO:0007669"/>
    <property type="project" value="UniProtKB-KW"/>
</dbReference>
<dbReference type="eggNOG" id="COG0801">
    <property type="taxonomic scope" value="Bacteria"/>
</dbReference>
<evidence type="ECO:0000256" key="11">
    <source>
        <dbReference type="ARBA" id="ARBA00029766"/>
    </source>
</evidence>
<dbReference type="PANTHER" id="PTHR43071">
    <property type="entry name" value="2-AMINO-4-HYDROXY-6-HYDROXYMETHYLDIHYDROPTERIDINE PYROPHOSPHOKINASE"/>
    <property type="match status" value="1"/>
</dbReference>
<dbReference type="Gene3D" id="3.30.70.560">
    <property type="entry name" value="7,8-Dihydro-6-hydroxymethylpterin-pyrophosphokinase HPPK"/>
    <property type="match status" value="1"/>
</dbReference>
<keyword evidence="7 14" id="KW-0418">Kinase</keyword>
<dbReference type="EMBL" id="CP001100">
    <property type="protein sequence ID" value="ACF12729.1"/>
    <property type="molecule type" value="Genomic_DNA"/>
</dbReference>
<proteinExistence type="inferred from homology"/>
<keyword evidence="8" id="KW-0067">ATP-binding</keyword>
<protein>
    <recommendedName>
        <fullName evidence="4">2-amino-4-hydroxy-6-hydroxymethyldihydropteridine pyrophosphokinase</fullName>
        <ecNumber evidence="3">2.7.6.3</ecNumber>
    </recommendedName>
    <alternativeName>
        <fullName evidence="11">6-hydroxymethyl-7,8-dihydropterin pyrophosphokinase</fullName>
    </alternativeName>
    <alternativeName>
        <fullName evidence="12">7,8-dihydro-6-hydroxymethylpterin-pyrophosphokinase</fullName>
    </alternativeName>
</protein>
<evidence type="ECO:0000256" key="1">
    <source>
        <dbReference type="ARBA" id="ARBA00005051"/>
    </source>
</evidence>
<dbReference type="GO" id="GO:0003848">
    <property type="term" value="F:2-amino-4-hydroxy-6-hydroxymethyldihydropteridine diphosphokinase activity"/>
    <property type="evidence" value="ECO:0007669"/>
    <property type="project" value="UniProtKB-EC"/>
</dbReference>
<evidence type="ECO:0000313" key="14">
    <source>
        <dbReference type="EMBL" id="ACF12729.1"/>
    </source>
</evidence>
<keyword evidence="5 14" id="KW-0808">Transferase</keyword>
<dbReference type="HOGENOM" id="CLU_097916_1_1_10"/>
<evidence type="ECO:0000259" key="13">
    <source>
        <dbReference type="PROSITE" id="PS00794"/>
    </source>
</evidence>
<evidence type="ECO:0000313" key="15">
    <source>
        <dbReference type="Proteomes" id="UP000001208"/>
    </source>
</evidence>
<keyword evidence="15" id="KW-1185">Reference proteome</keyword>
<feature type="domain" description="7,8-dihydro-6-hydroxymethylpterin-pyrophosphokinase" evidence="13">
    <location>
        <begin position="112"/>
        <end position="123"/>
    </location>
</feature>
<evidence type="ECO:0000256" key="4">
    <source>
        <dbReference type="ARBA" id="ARBA00016218"/>
    </source>
</evidence>
<comment type="similarity">
    <text evidence="2">Belongs to the HPPK family.</text>
</comment>
<dbReference type="GO" id="GO:0046654">
    <property type="term" value="P:tetrahydrofolate biosynthetic process"/>
    <property type="evidence" value="ECO:0007669"/>
    <property type="project" value="UniProtKB-UniPathway"/>
</dbReference>
<dbReference type="RefSeq" id="WP_012498813.1">
    <property type="nucleotide sequence ID" value="NC_011026.1"/>
</dbReference>
<evidence type="ECO:0000256" key="7">
    <source>
        <dbReference type="ARBA" id="ARBA00022777"/>
    </source>
</evidence>
<evidence type="ECO:0000256" key="6">
    <source>
        <dbReference type="ARBA" id="ARBA00022741"/>
    </source>
</evidence>
<dbReference type="STRING" id="517418.Ctha_0258"/>
<organism evidence="14 15">
    <name type="scientific">Chloroherpeton thalassium (strain ATCC 35110 / GB-78)</name>
    <dbReference type="NCBI Taxonomy" id="517418"/>
    <lineage>
        <taxon>Bacteria</taxon>
        <taxon>Pseudomonadati</taxon>
        <taxon>Chlorobiota</taxon>
        <taxon>Chlorobiia</taxon>
        <taxon>Chlorobiales</taxon>
        <taxon>Chloroherpetonaceae</taxon>
        <taxon>Chloroherpeton</taxon>
    </lineage>
</organism>
<dbReference type="InterPro" id="IPR000550">
    <property type="entry name" value="Hppk"/>
</dbReference>
<dbReference type="CDD" id="cd00483">
    <property type="entry name" value="HPPK"/>
    <property type="match status" value="1"/>
</dbReference>
<dbReference type="InterPro" id="IPR035907">
    <property type="entry name" value="Hppk_sf"/>
</dbReference>
<dbReference type="PANTHER" id="PTHR43071:SF1">
    <property type="entry name" value="2-AMINO-4-HYDROXY-6-HYDROXYMETHYLDIHYDROPTERIDINE PYROPHOSPHOKINASE"/>
    <property type="match status" value="1"/>
</dbReference>
<sequence length="185" mass="20725">MELHSSSEHFPTKRVSSPHEIAVVTPVFIGLGTNIGNRFQNIHDAIDELRALPESQLAAISNLYETPPLGILDQPSFLNAVCKIDTSLEPEELLAQLKSIERRLGRPETYIKWGPRVIDLDILFYGDLTLETAHLSIPHPEIANRKFVMVPLLDLQNPHHPILGKTIKELLAETRDSSSIIQLCI</sequence>
<dbReference type="NCBIfam" id="TIGR01498">
    <property type="entry name" value="folK"/>
    <property type="match status" value="1"/>
</dbReference>
<comment type="pathway">
    <text evidence="1">Cofactor biosynthesis; tetrahydrofolate biosynthesis; 2-amino-4-hydroxy-6-hydroxymethyl-7,8-dihydropteridine diphosphate from 7,8-dihydroneopterin triphosphate: step 4/4.</text>
</comment>
<comment type="function">
    <text evidence="10">Catalyzes the transfer of pyrophosphate from adenosine triphosphate (ATP) to 6-hydroxymethyl-7,8-dihydropterin, an enzymatic step in folate biosynthesis pathway.</text>
</comment>
<reference evidence="14 15" key="1">
    <citation type="submission" date="2008-06" db="EMBL/GenBank/DDBJ databases">
        <title>Complete sequence of Chloroherpeton thalassium ATCC 35110.</title>
        <authorList>
            <consortium name="US DOE Joint Genome Institute"/>
            <person name="Lucas S."/>
            <person name="Copeland A."/>
            <person name="Lapidus A."/>
            <person name="Glavina del Rio T."/>
            <person name="Dalin E."/>
            <person name="Tice H."/>
            <person name="Bruce D."/>
            <person name="Goodwin L."/>
            <person name="Pitluck S."/>
            <person name="Schmutz J."/>
            <person name="Larimer F."/>
            <person name="Land M."/>
            <person name="Hauser L."/>
            <person name="Kyrpides N."/>
            <person name="Mikhailova N."/>
            <person name="Liu Z."/>
            <person name="Li T."/>
            <person name="Zhao F."/>
            <person name="Overmann J."/>
            <person name="Bryant D.A."/>
            <person name="Richardson P."/>
        </authorList>
    </citation>
    <scope>NUCLEOTIDE SEQUENCE [LARGE SCALE GENOMIC DNA]</scope>
    <source>
        <strain evidence="15">ATCC 35110 / GB-78</strain>
    </source>
</reference>
<dbReference type="EC" id="2.7.6.3" evidence="3"/>
<evidence type="ECO:0000256" key="12">
    <source>
        <dbReference type="ARBA" id="ARBA00033413"/>
    </source>
</evidence>